<keyword evidence="4" id="KW-1185">Reference proteome</keyword>
<dbReference type="OrthoDB" id="7794186at2"/>
<dbReference type="CDD" id="cd00146">
    <property type="entry name" value="PKD"/>
    <property type="match status" value="2"/>
</dbReference>
<dbReference type="InterPro" id="IPR035234">
    <property type="entry name" value="IgGFc-bd_N"/>
</dbReference>
<gene>
    <name evidence="3" type="ORF">BCY91_08320</name>
</gene>
<dbReference type="InterPro" id="IPR026341">
    <property type="entry name" value="T9SS_type_B"/>
</dbReference>
<dbReference type="Pfam" id="PF18911">
    <property type="entry name" value="PKD_4"/>
    <property type="match status" value="2"/>
</dbReference>
<comment type="caution">
    <text evidence="3">The sequence shown here is derived from an EMBL/GenBank/DDBJ whole genome shotgun (WGS) entry which is preliminary data.</text>
</comment>
<dbReference type="InterPro" id="IPR035986">
    <property type="entry name" value="PKD_dom_sf"/>
</dbReference>
<evidence type="ECO:0000313" key="4">
    <source>
        <dbReference type="Proteomes" id="UP000283433"/>
    </source>
</evidence>
<evidence type="ECO:0000256" key="1">
    <source>
        <dbReference type="SAM" id="SignalP"/>
    </source>
</evidence>
<dbReference type="EMBL" id="MBTA01000026">
    <property type="protein sequence ID" value="RKD14466.1"/>
    <property type="molecule type" value="Genomic_DNA"/>
</dbReference>
<dbReference type="PANTHER" id="PTHR46534:SF1">
    <property type="entry name" value="IGGFC-BINDING PROTEIN N-TERMINAL DOMAIN-CONTAINING PROTEIN"/>
    <property type="match status" value="1"/>
</dbReference>
<name>A0A419S4A2_9SPHI</name>
<proteinExistence type="predicted"/>
<evidence type="ECO:0000313" key="3">
    <source>
        <dbReference type="EMBL" id="RKD14466.1"/>
    </source>
</evidence>
<dbReference type="AlphaFoldDB" id="A0A419S4A2"/>
<protein>
    <recommendedName>
        <fullName evidence="2">PKD domain-containing protein</fullName>
    </recommendedName>
</protein>
<dbReference type="RefSeq" id="WP_120182471.1">
    <property type="nucleotide sequence ID" value="NZ_MBTA01000026.1"/>
</dbReference>
<dbReference type="PROSITE" id="PS50093">
    <property type="entry name" value="PKD"/>
    <property type="match status" value="2"/>
</dbReference>
<feature type="domain" description="PKD" evidence="2">
    <location>
        <begin position="649"/>
        <end position="731"/>
    </location>
</feature>
<dbReference type="Proteomes" id="UP000283433">
    <property type="component" value="Unassembled WGS sequence"/>
</dbReference>
<evidence type="ECO:0000259" key="2">
    <source>
        <dbReference type="PROSITE" id="PS50093"/>
    </source>
</evidence>
<dbReference type="InterPro" id="IPR022409">
    <property type="entry name" value="PKD/Chitinase_dom"/>
</dbReference>
<organism evidence="3 4">
    <name type="scientific">Pelobium manganitolerans</name>
    <dbReference type="NCBI Taxonomy" id="1842495"/>
    <lineage>
        <taxon>Bacteria</taxon>
        <taxon>Pseudomonadati</taxon>
        <taxon>Bacteroidota</taxon>
        <taxon>Sphingobacteriia</taxon>
        <taxon>Sphingobacteriales</taxon>
        <taxon>Sphingobacteriaceae</taxon>
        <taxon>Pelobium</taxon>
    </lineage>
</organism>
<dbReference type="Pfam" id="PF13585">
    <property type="entry name" value="CHU_C"/>
    <property type="match status" value="1"/>
</dbReference>
<keyword evidence="1" id="KW-0732">Signal</keyword>
<reference evidence="3 4" key="1">
    <citation type="submission" date="2016-07" db="EMBL/GenBank/DDBJ databases">
        <title>Genome of Pelobium manganitolerans.</title>
        <authorList>
            <person name="Wu S."/>
            <person name="Wang G."/>
        </authorList>
    </citation>
    <scope>NUCLEOTIDE SEQUENCE [LARGE SCALE GENOMIC DNA]</scope>
    <source>
        <strain evidence="3 4">YS-25</strain>
    </source>
</reference>
<dbReference type="PANTHER" id="PTHR46534">
    <property type="entry name" value="IGGFC_BINDING DOMAIN-CONTAINING PROTEIN"/>
    <property type="match status" value="1"/>
</dbReference>
<feature type="domain" description="PKD" evidence="2">
    <location>
        <begin position="750"/>
        <end position="820"/>
    </location>
</feature>
<dbReference type="InterPro" id="IPR013783">
    <property type="entry name" value="Ig-like_fold"/>
</dbReference>
<accession>A0A419S4A2</accession>
<dbReference type="Gene3D" id="2.60.40.10">
    <property type="entry name" value="Immunoglobulins"/>
    <property type="match status" value="3"/>
</dbReference>
<dbReference type="SMART" id="SM00089">
    <property type="entry name" value="PKD"/>
    <property type="match status" value="4"/>
</dbReference>
<feature type="chain" id="PRO_5018994380" description="PKD domain-containing protein" evidence="1">
    <location>
        <begin position="21"/>
        <end position="1175"/>
    </location>
</feature>
<dbReference type="SUPFAM" id="SSF49299">
    <property type="entry name" value="PKD domain"/>
    <property type="match status" value="3"/>
</dbReference>
<sequence>MPRFFVVFVLCIFLFASKHANGQGASNKGTDFWLGYGKHIETGQMVVYITSDVNTSATVSISNLGFSQTVQVPANGLVAVDIPTAAHLDNEGLSLNGIHITSQKPVIVYAHIYASSVSGATLVLPVNALGKEYYSINYKQYSNANDAVSWFFVVAVEDDTKVEITPSGDTRDGWKAGTTYTVSLQKGQVYNVLGTTTNIGNNSSGVDLTGSKITSVSSNGMCKKIAVFSGSSKISIACLNFSLPGAPGTADNLFQQAYPVSSWGKAFVTVPLKERDFSIYRIVKADPTAQVTLNGVPISASNFVNNFYYDFASTGIDQINSDKPIQVAQYTVSQNKKMNCSNGANDLGDPEMIYLNPIEQTLKSITMYSTGRFKILKHFINVVIKQEGVTTFKLDGQSVSSQFFNIPNSGYAYAQLNVAEGTHNLSSDVGFNAVAYGFGGNESYGYAAGANLTAFGILPVVSGKDTVIVQSGCVNTAYDITLKLPYLAQDIQLDTGDGQGFRYVSLPANPTKITENGQDAYSYVLIPNLKYQQAKSYSYKVLATKPSADACGSADEFLLDFNVYNQPLANFNAPQKVCVGNPASLSPIVASGERLTAYLWDLNGEVNADSVSLNYNFNSTGIKSIRLSVKSEDGCWSDFKEKQLEVVPLPKTDFSAQNITCEQEPIQFADETTLGTIVKWFWDFGDSTSTSNTSNLKNPSHTFAVAKTYIVTLKTVTDLGCENSISKQIKVFAKPQVDFELPDICLNDATAIFTNKSSAPDQSALSYKWDFGDVYATPANNLSSQTDGKHSYNTAALYNVSLTATSANGCATTLTKSFTVNGSTPKAAFSVQNANNLCSDEPVIFEDLATVDFGEITKIEWVFDNSQPTVVEIDEMPASRLERQNQPKTYPHRYNYANLDNPKTLNVLMRAYSGQSCVSTSQQSITLYPSPIILFDTVKSVCADIEPFLLTEARELKGLKGLGKYSGDGVDENGLFSPAIAGVGVHPITYTFITDKGCSSSKISNIEVFETPKADAGADKVILLGGSVSLDGTASGKDVKFEWSPVTDLSNYNSLSPTASPKKDITYTLTVISEEGCVTKKDVFVKVLQFPEIPNTFTPNGDGINDVWNIKYLDSYPDCTIKIYNRYGKEVFVSTKYKAWDGKLDAQDLPEGTYYYVITAKNNELKYSGSLLLVR</sequence>
<dbReference type="InterPro" id="IPR000601">
    <property type="entry name" value="PKD_dom"/>
</dbReference>
<dbReference type="NCBIfam" id="TIGR04131">
    <property type="entry name" value="Bac_Flav_CTERM"/>
    <property type="match status" value="1"/>
</dbReference>
<feature type="signal peptide" evidence="1">
    <location>
        <begin position="1"/>
        <end position="20"/>
    </location>
</feature>
<dbReference type="Pfam" id="PF17517">
    <property type="entry name" value="IgGFc_binding"/>
    <property type="match status" value="1"/>
</dbReference>